<protein>
    <submittedName>
        <fullName evidence="1">Uncharacterized protein</fullName>
    </submittedName>
</protein>
<proteinExistence type="predicted"/>
<keyword evidence="2" id="KW-1185">Reference proteome</keyword>
<accession>A0ABZ3F7D7</accession>
<name>A0ABZ3F7D7_9HELI</name>
<reference evidence="1 2" key="1">
    <citation type="submission" date="2024-02" db="EMBL/GenBank/DDBJ databases">
        <title>Genome and pathogenicity analysis of Helicobacter mastomyrinus isolated from mice.</title>
        <authorList>
            <person name="Zhu L."/>
        </authorList>
    </citation>
    <scope>NUCLEOTIDE SEQUENCE [LARGE SCALE GENOMIC DNA]</scope>
    <source>
        <strain evidence="1 2">Hm-17</strain>
    </source>
</reference>
<sequence length="70" mass="7582">MNDNNVDSKAVLQALFEKYKSGASEGGIGNMIMNAALNTGDCVVATLRKAGLRIAQEHKQRVLQVFRCVS</sequence>
<dbReference type="Proteomes" id="UP001434737">
    <property type="component" value="Chromosome"/>
</dbReference>
<evidence type="ECO:0000313" key="2">
    <source>
        <dbReference type="Proteomes" id="UP001434737"/>
    </source>
</evidence>
<dbReference type="EMBL" id="CP145316">
    <property type="protein sequence ID" value="XAM18324.1"/>
    <property type="molecule type" value="Genomic_DNA"/>
</dbReference>
<dbReference type="RefSeq" id="WP_343353739.1">
    <property type="nucleotide sequence ID" value="NZ_CP145316.1"/>
</dbReference>
<organism evidence="1 2">
    <name type="scientific">Helicobacter mastomyrinus</name>
    <dbReference type="NCBI Taxonomy" id="287948"/>
    <lineage>
        <taxon>Bacteria</taxon>
        <taxon>Pseudomonadati</taxon>
        <taxon>Campylobacterota</taxon>
        <taxon>Epsilonproteobacteria</taxon>
        <taxon>Campylobacterales</taxon>
        <taxon>Helicobacteraceae</taxon>
        <taxon>Helicobacter</taxon>
    </lineage>
</organism>
<evidence type="ECO:0000313" key="1">
    <source>
        <dbReference type="EMBL" id="XAM18324.1"/>
    </source>
</evidence>
<gene>
    <name evidence="1" type="ORF">V3I05_01135</name>
</gene>